<organism evidence="3 4">
    <name type="scientific">Roseibium aggregatum</name>
    <dbReference type="NCBI Taxonomy" id="187304"/>
    <lineage>
        <taxon>Bacteria</taxon>
        <taxon>Pseudomonadati</taxon>
        <taxon>Pseudomonadota</taxon>
        <taxon>Alphaproteobacteria</taxon>
        <taxon>Hyphomicrobiales</taxon>
        <taxon>Stappiaceae</taxon>
        <taxon>Roseibium</taxon>
    </lineage>
</organism>
<feature type="compositionally biased region" description="Polar residues" evidence="1">
    <location>
        <begin position="1"/>
        <end position="12"/>
    </location>
</feature>
<evidence type="ECO:0000313" key="4">
    <source>
        <dbReference type="Proteomes" id="UP000664096"/>
    </source>
</evidence>
<feature type="region of interest" description="Disordered" evidence="1">
    <location>
        <begin position="1"/>
        <end position="34"/>
    </location>
</feature>
<evidence type="ECO:0000256" key="1">
    <source>
        <dbReference type="SAM" id="MobiDB-lite"/>
    </source>
</evidence>
<dbReference type="Proteomes" id="UP000664096">
    <property type="component" value="Unassembled WGS sequence"/>
</dbReference>
<gene>
    <name evidence="3" type="ORF">JF539_03430</name>
</gene>
<proteinExistence type="predicted"/>
<dbReference type="AlphaFoldDB" id="A0A939E9K2"/>
<evidence type="ECO:0000313" key="3">
    <source>
        <dbReference type="EMBL" id="MBN9669376.1"/>
    </source>
</evidence>
<protein>
    <submittedName>
        <fullName evidence="3">Uncharacterized protein</fullName>
    </submittedName>
</protein>
<dbReference type="EMBL" id="JAEKJZ010000001">
    <property type="protein sequence ID" value="MBN9669376.1"/>
    <property type="molecule type" value="Genomic_DNA"/>
</dbReference>
<comment type="caution">
    <text evidence="3">The sequence shown here is derived from an EMBL/GenBank/DDBJ whole genome shotgun (WGS) entry which is preliminary data.</text>
</comment>
<accession>A0A939E9K2</accession>
<name>A0A939E9K2_9HYPH</name>
<keyword evidence="2" id="KW-0812">Transmembrane</keyword>
<reference evidence="3" key="1">
    <citation type="submission" date="2020-12" db="EMBL/GenBank/DDBJ databases">
        <title>Oil enriched cultivation method for isolating marine PHA-producing bacteria.</title>
        <authorList>
            <person name="Zheng W."/>
            <person name="Yu S."/>
            <person name="Huang Y."/>
        </authorList>
    </citation>
    <scope>NUCLEOTIDE SEQUENCE</scope>
    <source>
        <strain evidence="3">SY-2-12</strain>
    </source>
</reference>
<evidence type="ECO:0000256" key="2">
    <source>
        <dbReference type="SAM" id="Phobius"/>
    </source>
</evidence>
<feature type="transmembrane region" description="Helical" evidence="2">
    <location>
        <begin position="40"/>
        <end position="60"/>
    </location>
</feature>
<keyword evidence="2" id="KW-1133">Transmembrane helix</keyword>
<sequence length="61" mass="6350">MPATTGTMSQDPDTFAQDEPLSIEREPSVPGRGGRLQDNLLLLSGLGLVLVATGMVLGNVL</sequence>
<dbReference type="RefSeq" id="WP_207138945.1">
    <property type="nucleotide sequence ID" value="NZ_JAEKJZ010000001.1"/>
</dbReference>
<keyword evidence="2" id="KW-0472">Membrane</keyword>